<sequence>MNSIFSAESVLHQITLNQKITLCDAEGEIQTASAQIALLNDSPFRDVNSKIQKNAKFHADLAGELCGTLYLSAAESLKSEMVATFKELMNRLPLELQDSFTYALLDSGARTRLAKRNLFNLLH</sequence>
<dbReference type="RefSeq" id="WP_037426830.1">
    <property type="nucleotide sequence ID" value="NZ_CP076856.1"/>
</dbReference>
<evidence type="ECO:0000313" key="1">
    <source>
        <dbReference type="EMBL" id="QDZ92932.1"/>
    </source>
</evidence>
<name>A0A5B8R397_9GAMM</name>
<accession>A0A5B8R397</accession>
<dbReference type="AlphaFoldDB" id="A0A5B8R397"/>
<proteinExistence type="predicted"/>
<reference evidence="1" key="1">
    <citation type="journal article" date="2019" name="Ecotoxicol. Environ. Saf.">
        <title>Microbial characterization of heavy metal resistant bacterial strains isolated from an electroplating wastewater treatment plant.</title>
        <authorList>
            <person name="Cai X."/>
            <person name="Zheng X."/>
            <person name="Zhang D."/>
            <person name="Iqbal W."/>
            <person name="Liu C."/>
            <person name="Yang B."/>
            <person name="Zhao X."/>
            <person name="Lu X."/>
            <person name="Mao Y."/>
        </authorList>
    </citation>
    <scope>NUCLEOTIDE SEQUENCE [LARGE SCALE GENOMIC DNA]</scope>
    <source>
        <strain evidence="1">Ni1-3</strain>
    </source>
</reference>
<dbReference type="EMBL" id="CP031775">
    <property type="protein sequence ID" value="QDZ92932.1"/>
    <property type="molecule type" value="Genomic_DNA"/>
</dbReference>
<protein>
    <submittedName>
        <fullName evidence="1">Uncharacterized protein</fullName>
    </submittedName>
</protein>
<organism evidence="1">
    <name type="scientific">Shewanella decolorationis</name>
    <dbReference type="NCBI Taxonomy" id="256839"/>
    <lineage>
        <taxon>Bacteria</taxon>
        <taxon>Pseudomonadati</taxon>
        <taxon>Pseudomonadota</taxon>
        <taxon>Gammaproteobacteria</taxon>
        <taxon>Alteromonadales</taxon>
        <taxon>Shewanellaceae</taxon>
        <taxon>Shewanella</taxon>
    </lineage>
</organism>
<gene>
    <name evidence="1" type="ORF">D0436_22120</name>
</gene>